<gene>
    <name evidence="2" type="ORF">S01H1_43514</name>
</gene>
<dbReference type="AlphaFoldDB" id="X0U4F9"/>
<name>X0U4F9_9ZZZZ</name>
<feature type="compositionally biased region" description="Basic and acidic residues" evidence="1">
    <location>
        <begin position="1"/>
        <end position="12"/>
    </location>
</feature>
<feature type="compositionally biased region" description="Polar residues" evidence="1">
    <location>
        <begin position="30"/>
        <end position="39"/>
    </location>
</feature>
<evidence type="ECO:0000313" key="2">
    <source>
        <dbReference type="EMBL" id="GAG00629.1"/>
    </source>
</evidence>
<feature type="region of interest" description="Disordered" evidence="1">
    <location>
        <begin position="1"/>
        <end position="39"/>
    </location>
</feature>
<protein>
    <submittedName>
        <fullName evidence="2">Uncharacterized protein</fullName>
    </submittedName>
</protein>
<comment type="caution">
    <text evidence="2">The sequence shown here is derived from an EMBL/GenBank/DDBJ whole genome shotgun (WGS) entry which is preliminary data.</text>
</comment>
<accession>X0U4F9</accession>
<sequence length="39" mass="4217">MESMNGEKETEKNSVSTLGEAGGEKETEESNSSADVRLR</sequence>
<proteinExistence type="predicted"/>
<evidence type="ECO:0000256" key="1">
    <source>
        <dbReference type="SAM" id="MobiDB-lite"/>
    </source>
</evidence>
<organism evidence="2">
    <name type="scientific">marine sediment metagenome</name>
    <dbReference type="NCBI Taxonomy" id="412755"/>
    <lineage>
        <taxon>unclassified sequences</taxon>
        <taxon>metagenomes</taxon>
        <taxon>ecological metagenomes</taxon>
    </lineage>
</organism>
<dbReference type="EMBL" id="BARS01027727">
    <property type="protein sequence ID" value="GAG00629.1"/>
    <property type="molecule type" value="Genomic_DNA"/>
</dbReference>
<reference evidence="2" key="1">
    <citation type="journal article" date="2014" name="Front. Microbiol.">
        <title>High frequency of phylogenetically diverse reductive dehalogenase-homologous genes in deep subseafloor sedimentary metagenomes.</title>
        <authorList>
            <person name="Kawai M."/>
            <person name="Futagami T."/>
            <person name="Toyoda A."/>
            <person name="Takaki Y."/>
            <person name="Nishi S."/>
            <person name="Hori S."/>
            <person name="Arai W."/>
            <person name="Tsubouchi T."/>
            <person name="Morono Y."/>
            <person name="Uchiyama I."/>
            <person name="Ito T."/>
            <person name="Fujiyama A."/>
            <person name="Inagaki F."/>
            <person name="Takami H."/>
        </authorList>
    </citation>
    <scope>NUCLEOTIDE SEQUENCE</scope>
    <source>
        <strain evidence="2">Expedition CK06-06</strain>
    </source>
</reference>